<dbReference type="SMART" id="SM00397">
    <property type="entry name" value="t_SNARE"/>
    <property type="match status" value="1"/>
</dbReference>
<evidence type="ECO:0000256" key="4">
    <source>
        <dbReference type="ARBA" id="ARBA00022927"/>
    </source>
</evidence>
<dbReference type="CDD" id="cd15848">
    <property type="entry name" value="SNARE_syntaxin1-like"/>
    <property type="match status" value="1"/>
</dbReference>
<proteinExistence type="inferred from homology"/>
<keyword evidence="3" id="KW-0813">Transport</keyword>
<reference evidence="9" key="1">
    <citation type="submission" date="2020-02" db="EMBL/GenBank/DDBJ databases">
        <authorList>
            <person name="Scholz U."/>
            <person name="Mascher M."/>
            <person name="Fiebig A."/>
        </authorList>
    </citation>
    <scope>NUCLEOTIDE SEQUENCE</scope>
</reference>
<dbReference type="FunFam" id="1.20.58.70:FF:000003">
    <property type="entry name" value="Qa-SNARE, Sso1/Syntaxin1-type, SYP12A-group"/>
    <property type="match status" value="1"/>
</dbReference>
<protein>
    <recommendedName>
        <fullName evidence="8">t-SNARE coiled-coil homology domain-containing protein</fullName>
    </recommendedName>
</protein>
<comment type="subcellular location">
    <subcellularLocation>
        <location evidence="1">Cell membrane</location>
        <topology evidence="1">Single-pass type IV membrane protein</topology>
    </subcellularLocation>
</comment>
<dbReference type="EMBL" id="LR746264">
    <property type="protein sequence ID" value="CAA7388101.1"/>
    <property type="molecule type" value="Genomic_DNA"/>
</dbReference>
<dbReference type="PANTHER" id="PTHR19957">
    <property type="entry name" value="SYNTAXIN"/>
    <property type="match status" value="1"/>
</dbReference>
<evidence type="ECO:0000256" key="1">
    <source>
        <dbReference type="ARBA" id="ARBA00004521"/>
    </source>
</evidence>
<dbReference type="FunFam" id="1.20.5.110:FF:000008">
    <property type="entry name" value="Syntaxin 132"/>
    <property type="match status" value="1"/>
</dbReference>
<dbReference type="InterPro" id="IPR006011">
    <property type="entry name" value="Syntaxin_N"/>
</dbReference>
<dbReference type="GO" id="GO:0012505">
    <property type="term" value="C:endomembrane system"/>
    <property type="evidence" value="ECO:0007669"/>
    <property type="project" value="TreeGrafter"/>
</dbReference>
<name>A0A7I8JYL8_SPIIN</name>
<dbReference type="Proteomes" id="UP000663760">
    <property type="component" value="Chromosome 1"/>
</dbReference>
<dbReference type="CDD" id="cd00179">
    <property type="entry name" value="SynN"/>
    <property type="match status" value="1"/>
</dbReference>
<dbReference type="GO" id="GO:0005484">
    <property type="term" value="F:SNAP receptor activity"/>
    <property type="evidence" value="ECO:0007669"/>
    <property type="project" value="InterPro"/>
</dbReference>
<dbReference type="PROSITE" id="PS00914">
    <property type="entry name" value="SYNTAXIN"/>
    <property type="match status" value="1"/>
</dbReference>
<comment type="similarity">
    <text evidence="2 5">Belongs to the syntaxin family.</text>
</comment>
<dbReference type="GO" id="GO:0048278">
    <property type="term" value="P:vesicle docking"/>
    <property type="evidence" value="ECO:0007669"/>
    <property type="project" value="TreeGrafter"/>
</dbReference>
<evidence type="ECO:0000256" key="3">
    <source>
        <dbReference type="ARBA" id="ARBA00022448"/>
    </source>
</evidence>
<dbReference type="Pfam" id="PF00804">
    <property type="entry name" value="Syntaxin"/>
    <property type="match status" value="1"/>
</dbReference>
<dbReference type="PANTHER" id="PTHR19957:SF80">
    <property type="entry name" value="SYNTAXIN-121"/>
    <property type="match status" value="1"/>
</dbReference>
<organism evidence="9 10">
    <name type="scientific">Spirodela intermedia</name>
    <name type="common">Intermediate duckweed</name>
    <dbReference type="NCBI Taxonomy" id="51605"/>
    <lineage>
        <taxon>Eukaryota</taxon>
        <taxon>Viridiplantae</taxon>
        <taxon>Streptophyta</taxon>
        <taxon>Embryophyta</taxon>
        <taxon>Tracheophyta</taxon>
        <taxon>Spermatophyta</taxon>
        <taxon>Magnoliopsida</taxon>
        <taxon>Liliopsida</taxon>
        <taxon>Araceae</taxon>
        <taxon>Lemnoideae</taxon>
        <taxon>Spirodela</taxon>
    </lineage>
</organism>
<dbReference type="GO" id="GO:0005886">
    <property type="term" value="C:plasma membrane"/>
    <property type="evidence" value="ECO:0007669"/>
    <property type="project" value="UniProtKB-SubCell"/>
</dbReference>
<feature type="coiled-coil region" evidence="6">
    <location>
        <begin position="32"/>
        <end position="69"/>
    </location>
</feature>
<dbReference type="AlphaFoldDB" id="A0A7I8JYL8"/>
<evidence type="ECO:0000313" key="9">
    <source>
        <dbReference type="EMBL" id="CAA7388101.1"/>
    </source>
</evidence>
<dbReference type="InterPro" id="IPR000727">
    <property type="entry name" value="T_SNARE_dom"/>
</dbReference>
<evidence type="ECO:0000256" key="7">
    <source>
        <dbReference type="SAM" id="Phobius"/>
    </source>
</evidence>
<dbReference type="Gene3D" id="1.20.58.70">
    <property type="match status" value="1"/>
</dbReference>
<dbReference type="SMART" id="SM00503">
    <property type="entry name" value="SynN"/>
    <property type="match status" value="1"/>
</dbReference>
<dbReference type="GO" id="GO:0000149">
    <property type="term" value="F:SNARE binding"/>
    <property type="evidence" value="ECO:0007669"/>
    <property type="project" value="TreeGrafter"/>
</dbReference>
<feature type="domain" description="T-SNARE coiled-coil homology" evidence="8">
    <location>
        <begin position="202"/>
        <end position="264"/>
    </location>
</feature>
<dbReference type="InterPro" id="IPR010989">
    <property type="entry name" value="SNARE"/>
</dbReference>
<dbReference type="GO" id="GO:0006906">
    <property type="term" value="P:vesicle fusion"/>
    <property type="evidence" value="ECO:0007669"/>
    <property type="project" value="TreeGrafter"/>
</dbReference>
<feature type="transmembrane region" description="Helical" evidence="7">
    <location>
        <begin position="274"/>
        <end position="295"/>
    </location>
</feature>
<evidence type="ECO:0000256" key="5">
    <source>
        <dbReference type="RuleBase" id="RU003858"/>
    </source>
</evidence>
<dbReference type="InterPro" id="IPR045242">
    <property type="entry name" value="Syntaxin"/>
</dbReference>
<dbReference type="GO" id="GO:0006886">
    <property type="term" value="P:intracellular protein transport"/>
    <property type="evidence" value="ECO:0007669"/>
    <property type="project" value="InterPro"/>
</dbReference>
<evidence type="ECO:0000259" key="8">
    <source>
        <dbReference type="PROSITE" id="PS50192"/>
    </source>
</evidence>
<evidence type="ECO:0000256" key="6">
    <source>
        <dbReference type="SAM" id="Coils"/>
    </source>
</evidence>
<dbReference type="OrthoDB" id="10255013at2759"/>
<keyword evidence="7" id="KW-1133">Transmembrane helix</keyword>
<evidence type="ECO:0000313" key="10">
    <source>
        <dbReference type="Proteomes" id="UP000663760"/>
    </source>
</evidence>
<dbReference type="PROSITE" id="PS50192">
    <property type="entry name" value="T_SNARE"/>
    <property type="match status" value="1"/>
</dbReference>
<keyword evidence="7" id="KW-0472">Membrane</keyword>
<gene>
    <name evidence="9" type="ORF">SI8410_01000403</name>
</gene>
<dbReference type="InterPro" id="IPR006012">
    <property type="entry name" value="Syntaxin/epimorphin_CS"/>
</dbReference>
<keyword evidence="6" id="KW-0175">Coiled coil</keyword>
<keyword evidence="10" id="KW-1185">Reference proteome</keyword>
<sequence>MNDLFSTRSFRRAGGGDVEMSPAAADGGGADLEKFLKDVDGIKEELKEVERLQKALREANEASKTLHDAAAVRSLRHQMDNDVSLALKKAKLIKLRLEALDRANAANRTIPGCGPGTSTDRTRTSVVAAVRKKLKDSMESFSALRQQVAAEYRETVARRYYTVTGENADEPTLDALISTGDGERMVQRAIQEGGRGEVMAVVTEIKERHGAVVELERSLGELHQVFLDMAVLVAAQGEQLNDIESHVARASSFVRGGTQQLVTARTHQKNTRKWTCFAIVLLLVIILVIVLPIVIPRNK</sequence>
<evidence type="ECO:0000256" key="2">
    <source>
        <dbReference type="ARBA" id="ARBA00009063"/>
    </source>
</evidence>
<dbReference type="Gene3D" id="1.20.5.110">
    <property type="match status" value="1"/>
</dbReference>
<accession>A0A7I8JYL8</accession>
<dbReference type="GO" id="GO:0031201">
    <property type="term" value="C:SNARE complex"/>
    <property type="evidence" value="ECO:0007669"/>
    <property type="project" value="TreeGrafter"/>
</dbReference>
<keyword evidence="4" id="KW-0653">Protein transport</keyword>
<dbReference type="Pfam" id="PF05739">
    <property type="entry name" value="SNARE"/>
    <property type="match status" value="1"/>
</dbReference>
<dbReference type="SUPFAM" id="SSF47661">
    <property type="entry name" value="t-snare proteins"/>
    <property type="match status" value="1"/>
</dbReference>
<keyword evidence="7" id="KW-0812">Transmembrane</keyword>
<dbReference type="GO" id="GO:0006887">
    <property type="term" value="P:exocytosis"/>
    <property type="evidence" value="ECO:0007669"/>
    <property type="project" value="TreeGrafter"/>
</dbReference>